<dbReference type="InterPro" id="IPR003846">
    <property type="entry name" value="SelO"/>
</dbReference>
<dbReference type="HAMAP" id="MF_00692">
    <property type="entry name" value="SelO"/>
    <property type="match status" value="1"/>
</dbReference>
<keyword evidence="3 8" id="KW-0548">Nucleotidyltransferase</keyword>
<protein>
    <recommendedName>
        <fullName evidence="8">Protein nucleotidyltransferase YdiU</fullName>
        <ecNumber evidence="8">2.7.7.-</ecNumber>
    </recommendedName>
    <alternativeName>
        <fullName evidence="8">Protein adenylyltransferase YdiU</fullName>
        <ecNumber evidence="8">2.7.7.108</ecNumber>
    </alternativeName>
    <alternativeName>
        <fullName evidence="8">Protein uridylyltransferase YdiU</fullName>
        <ecNumber evidence="8">2.7.7.-</ecNumber>
    </alternativeName>
</protein>
<feature type="binding site" evidence="8">
    <location>
        <position position="260"/>
    </location>
    <ligand>
        <name>Mg(2+)</name>
        <dbReference type="ChEBI" id="CHEBI:18420"/>
    </ligand>
</feature>
<dbReference type="GO" id="GO:0000287">
    <property type="term" value="F:magnesium ion binding"/>
    <property type="evidence" value="ECO:0007669"/>
    <property type="project" value="UniProtKB-UniRule"/>
</dbReference>
<reference evidence="9 10" key="1">
    <citation type="submission" date="2017-05" db="EMBL/GenBank/DDBJ databases">
        <authorList>
            <person name="Song R."/>
            <person name="Chenine A.L."/>
            <person name="Ruprecht R.M."/>
        </authorList>
    </citation>
    <scope>NUCLEOTIDE SEQUENCE [LARGE SCALE GENOMIC DNA]</scope>
    <source>
        <strain evidence="9 10">CECT 8899</strain>
    </source>
</reference>
<sequence length="478" mass="51265">MPAFAFDNTYARDLDGFFVPWQGAPAAAPRMVRLNRPLAEALGLDAEALDGPQGAAIFSGAEAPDGAEPLAMAYAGHQFGGFSPQLGDGRALLLGEVIDRDGARRDIHLKGSGKTPFSRGGDGKAAIGPVMREYLVGEAMHAMGVPSTRALAAVLTGETVLRDQGPLPGAVLARVASSHLRVGTFEYFAARRDDEKLARLVDYALRRHDPDLAGADMPALALFRAVRDRQARLIAQWMGLGFVHGVMNTDNMTISGETIDYGPCAFLDAYDPATVFSSIDRGGRYAYANQPRIAQWNLARLAEALLSQLDKDTDAAIALILPEVEAFMPIFEAAFVEVMQAKLGLAAPDPGLAQRLLDLMAEARADFTSTFRALAADLRDGGDRAKAQFADPEPLRAWLADWRAAAPDPDAMDRVNPIYIPRNHLVEAALEAATEGDLGPFEALLEVLEDPFEARPGLDKYALPAPSGFGPYTTFCGT</sequence>
<feature type="binding site" evidence="8">
    <location>
        <position position="123"/>
    </location>
    <ligand>
        <name>ATP</name>
        <dbReference type="ChEBI" id="CHEBI:30616"/>
    </ligand>
</feature>
<evidence type="ECO:0000256" key="5">
    <source>
        <dbReference type="ARBA" id="ARBA00022741"/>
    </source>
</evidence>
<feature type="binding site" evidence="8">
    <location>
        <position position="122"/>
    </location>
    <ligand>
        <name>ATP</name>
        <dbReference type="ChEBI" id="CHEBI:30616"/>
    </ligand>
</feature>
<name>A0A238LCX2_9RHOB</name>
<dbReference type="OrthoDB" id="9776281at2"/>
<keyword evidence="7 8" id="KW-0460">Magnesium</keyword>
<keyword evidence="5 8" id="KW-0547">Nucleotide-binding</keyword>
<dbReference type="Proteomes" id="UP000201613">
    <property type="component" value="Unassembled WGS sequence"/>
</dbReference>
<keyword evidence="4 8" id="KW-0479">Metal-binding</keyword>
<feature type="binding site" evidence="8">
    <location>
        <position position="89"/>
    </location>
    <ligand>
        <name>ATP</name>
        <dbReference type="ChEBI" id="CHEBI:30616"/>
    </ligand>
</feature>
<dbReference type="EMBL" id="FXZK01000002">
    <property type="protein sequence ID" value="SMY07567.1"/>
    <property type="molecule type" value="Genomic_DNA"/>
</dbReference>
<dbReference type="GO" id="GO:0005524">
    <property type="term" value="F:ATP binding"/>
    <property type="evidence" value="ECO:0007669"/>
    <property type="project" value="UniProtKB-UniRule"/>
</dbReference>
<dbReference type="PANTHER" id="PTHR32057">
    <property type="entry name" value="PROTEIN ADENYLYLTRANSFERASE SELO, MITOCHONDRIAL"/>
    <property type="match status" value="1"/>
</dbReference>
<feature type="binding site" evidence="8">
    <location>
        <position position="110"/>
    </location>
    <ligand>
        <name>ATP</name>
        <dbReference type="ChEBI" id="CHEBI:30616"/>
    </ligand>
</feature>
<dbReference type="RefSeq" id="WP_093991751.1">
    <property type="nucleotide sequence ID" value="NZ_FXZK01000002.1"/>
</dbReference>
<comment type="similarity">
    <text evidence="1 8">Belongs to the SELO family.</text>
</comment>
<comment type="catalytic activity">
    <reaction evidence="8">
        <text>L-tyrosyl-[protein] + ATP = O-(5'-adenylyl)-L-tyrosyl-[protein] + diphosphate</text>
        <dbReference type="Rhea" id="RHEA:54288"/>
        <dbReference type="Rhea" id="RHEA-COMP:10136"/>
        <dbReference type="Rhea" id="RHEA-COMP:13846"/>
        <dbReference type="ChEBI" id="CHEBI:30616"/>
        <dbReference type="ChEBI" id="CHEBI:33019"/>
        <dbReference type="ChEBI" id="CHEBI:46858"/>
        <dbReference type="ChEBI" id="CHEBI:83624"/>
        <dbReference type="EC" id="2.7.7.108"/>
    </reaction>
</comment>
<comment type="catalytic activity">
    <reaction evidence="8">
        <text>L-seryl-[protein] + ATP = 3-O-(5'-adenylyl)-L-seryl-[protein] + diphosphate</text>
        <dbReference type="Rhea" id="RHEA:58120"/>
        <dbReference type="Rhea" id="RHEA-COMP:9863"/>
        <dbReference type="Rhea" id="RHEA-COMP:15073"/>
        <dbReference type="ChEBI" id="CHEBI:29999"/>
        <dbReference type="ChEBI" id="CHEBI:30616"/>
        <dbReference type="ChEBI" id="CHEBI:33019"/>
        <dbReference type="ChEBI" id="CHEBI:142516"/>
        <dbReference type="EC" id="2.7.7.108"/>
    </reaction>
</comment>
<dbReference type="Pfam" id="PF02696">
    <property type="entry name" value="SelO"/>
    <property type="match status" value="1"/>
</dbReference>
<dbReference type="AlphaFoldDB" id="A0A238LCX2"/>
<evidence type="ECO:0000256" key="3">
    <source>
        <dbReference type="ARBA" id="ARBA00022695"/>
    </source>
</evidence>
<gene>
    <name evidence="8" type="primary">ydiU</name>
    <name evidence="8" type="synonym">selO</name>
    <name evidence="9" type="ORF">LOM8899_01703</name>
</gene>
<proteinExistence type="inferred from homology"/>
<dbReference type="GO" id="GO:0070733">
    <property type="term" value="F:AMPylase activity"/>
    <property type="evidence" value="ECO:0007669"/>
    <property type="project" value="UniProtKB-EC"/>
</dbReference>
<comment type="catalytic activity">
    <reaction evidence="8">
        <text>L-threonyl-[protein] + ATP = 3-O-(5'-adenylyl)-L-threonyl-[protein] + diphosphate</text>
        <dbReference type="Rhea" id="RHEA:54292"/>
        <dbReference type="Rhea" id="RHEA-COMP:11060"/>
        <dbReference type="Rhea" id="RHEA-COMP:13847"/>
        <dbReference type="ChEBI" id="CHEBI:30013"/>
        <dbReference type="ChEBI" id="CHEBI:30616"/>
        <dbReference type="ChEBI" id="CHEBI:33019"/>
        <dbReference type="ChEBI" id="CHEBI:138113"/>
        <dbReference type="EC" id="2.7.7.108"/>
    </reaction>
</comment>
<evidence type="ECO:0000256" key="2">
    <source>
        <dbReference type="ARBA" id="ARBA00022679"/>
    </source>
</evidence>
<dbReference type="PANTHER" id="PTHR32057:SF14">
    <property type="entry name" value="PROTEIN ADENYLYLTRANSFERASE SELO, MITOCHONDRIAL"/>
    <property type="match status" value="1"/>
</dbReference>
<keyword evidence="8" id="KW-0464">Manganese</keyword>
<dbReference type="EC" id="2.7.7.108" evidence="8"/>
<dbReference type="EC" id="2.7.7.-" evidence="8"/>
<comment type="cofactor">
    <cofactor evidence="8">
        <name>Mg(2+)</name>
        <dbReference type="ChEBI" id="CHEBI:18420"/>
    </cofactor>
    <cofactor evidence="8">
        <name>Mn(2+)</name>
        <dbReference type="ChEBI" id="CHEBI:29035"/>
    </cofactor>
</comment>
<evidence type="ECO:0000256" key="8">
    <source>
        <dbReference type="HAMAP-Rule" id="MF_00692"/>
    </source>
</evidence>
<keyword evidence="2 8" id="KW-0808">Transferase</keyword>
<feature type="binding site" evidence="8">
    <location>
        <position position="174"/>
    </location>
    <ligand>
        <name>ATP</name>
        <dbReference type="ChEBI" id="CHEBI:30616"/>
    </ligand>
</feature>
<comment type="catalytic activity">
    <reaction evidence="8">
        <text>L-histidyl-[protein] + UTP = N(tele)-(5'-uridylyl)-L-histidyl-[protein] + diphosphate</text>
        <dbReference type="Rhea" id="RHEA:83891"/>
        <dbReference type="Rhea" id="RHEA-COMP:9745"/>
        <dbReference type="Rhea" id="RHEA-COMP:20239"/>
        <dbReference type="ChEBI" id="CHEBI:29979"/>
        <dbReference type="ChEBI" id="CHEBI:33019"/>
        <dbReference type="ChEBI" id="CHEBI:46398"/>
        <dbReference type="ChEBI" id="CHEBI:233474"/>
    </reaction>
</comment>
<evidence type="ECO:0000256" key="4">
    <source>
        <dbReference type="ARBA" id="ARBA00022723"/>
    </source>
</evidence>
<keyword evidence="10" id="KW-1185">Reference proteome</keyword>
<feature type="active site" description="Proton acceptor" evidence="8">
    <location>
        <position position="250"/>
    </location>
</feature>
<organism evidence="9 10">
    <name type="scientific">Flavimaricola marinus</name>
    <dbReference type="NCBI Taxonomy" id="1819565"/>
    <lineage>
        <taxon>Bacteria</taxon>
        <taxon>Pseudomonadati</taxon>
        <taxon>Pseudomonadota</taxon>
        <taxon>Alphaproteobacteria</taxon>
        <taxon>Rhodobacterales</taxon>
        <taxon>Paracoccaceae</taxon>
        <taxon>Flavimaricola</taxon>
    </lineage>
</organism>
<comment type="catalytic activity">
    <reaction evidence="8">
        <text>L-seryl-[protein] + UTP = O-(5'-uridylyl)-L-seryl-[protein] + diphosphate</text>
        <dbReference type="Rhea" id="RHEA:64604"/>
        <dbReference type="Rhea" id="RHEA-COMP:9863"/>
        <dbReference type="Rhea" id="RHEA-COMP:16635"/>
        <dbReference type="ChEBI" id="CHEBI:29999"/>
        <dbReference type="ChEBI" id="CHEBI:33019"/>
        <dbReference type="ChEBI" id="CHEBI:46398"/>
        <dbReference type="ChEBI" id="CHEBI:156051"/>
    </reaction>
</comment>
<comment type="catalytic activity">
    <reaction evidence="8">
        <text>L-tyrosyl-[protein] + UTP = O-(5'-uridylyl)-L-tyrosyl-[protein] + diphosphate</text>
        <dbReference type="Rhea" id="RHEA:83887"/>
        <dbReference type="Rhea" id="RHEA-COMP:10136"/>
        <dbReference type="Rhea" id="RHEA-COMP:20238"/>
        <dbReference type="ChEBI" id="CHEBI:33019"/>
        <dbReference type="ChEBI" id="CHEBI:46398"/>
        <dbReference type="ChEBI" id="CHEBI:46858"/>
        <dbReference type="ChEBI" id="CHEBI:90602"/>
    </reaction>
</comment>
<feature type="binding site" evidence="8">
    <location>
        <position position="90"/>
    </location>
    <ligand>
        <name>ATP</name>
        <dbReference type="ChEBI" id="CHEBI:30616"/>
    </ligand>
</feature>
<keyword evidence="6 8" id="KW-0067">ATP-binding</keyword>
<feature type="binding site" evidence="8">
    <location>
        <position position="251"/>
    </location>
    <ligand>
        <name>Mg(2+)</name>
        <dbReference type="ChEBI" id="CHEBI:18420"/>
    </ligand>
</feature>
<feature type="binding site" evidence="8">
    <location>
        <position position="260"/>
    </location>
    <ligand>
        <name>ATP</name>
        <dbReference type="ChEBI" id="CHEBI:30616"/>
    </ligand>
</feature>
<evidence type="ECO:0000256" key="6">
    <source>
        <dbReference type="ARBA" id="ARBA00022840"/>
    </source>
</evidence>
<evidence type="ECO:0000313" key="10">
    <source>
        <dbReference type="Proteomes" id="UP000201613"/>
    </source>
</evidence>
<comment type="function">
    <text evidence="8">Nucleotidyltransferase involved in the post-translational modification of proteins. It can catalyze the addition of adenosine monophosphate (AMP) or uridine monophosphate (UMP) to a protein, resulting in modifications known as AMPylation and UMPylation.</text>
</comment>
<accession>A0A238LCX2</accession>
<evidence type="ECO:0000256" key="1">
    <source>
        <dbReference type="ARBA" id="ARBA00009747"/>
    </source>
</evidence>
<feature type="binding site" evidence="8">
    <location>
        <position position="87"/>
    </location>
    <ligand>
        <name>ATP</name>
        <dbReference type="ChEBI" id="CHEBI:30616"/>
    </ligand>
</feature>
<feature type="binding site" evidence="8">
    <location>
        <position position="181"/>
    </location>
    <ligand>
        <name>ATP</name>
        <dbReference type="ChEBI" id="CHEBI:30616"/>
    </ligand>
</feature>
<dbReference type="GO" id="GO:0030145">
    <property type="term" value="F:manganese ion binding"/>
    <property type="evidence" value="ECO:0007669"/>
    <property type="project" value="UniProtKB-UniRule"/>
</dbReference>
<evidence type="ECO:0000256" key="7">
    <source>
        <dbReference type="ARBA" id="ARBA00022842"/>
    </source>
</evidence>
<evidence type="ECO:0000313" key="9">
    <source>
        <dbReference type="EMBL" id="SMY07567.1"/>
    </source>
</evidence>
<dbReference type="NCBIfam" id="NF000658">
    <property type="entry name" value="PRK00029.1"/>
    <property type="match status" value="1"/>
</dbReference>